<comment type="similarity">
    <text evidence="2 9">Belongs to the peptidase S8 family.</text>
</comment>
<dbReference type="EMBL" id="JANUEK010000005">
    <property type="protein sequence ID" value="MCS4280101.1"/>
    <property type="molecule type" value="Genomic_DNA"/>
</dbReference>
<feature type="active site" description="Charge relay system" evidence="9">
    <location>
        <position position="172"/>
    </location>
</feature>
<dbReference type="Gene3D" id="2.60.120.380">
    <property type="match status" value="1"/>
</dbReference>
<dbReference type="AlphaFoldDB" id="A0AAW5PK25"/>
<evidence type="ECO:0000256" key="1">
    <source>
        <dbReference type="ARBA" id="ARBA00004613"/>
    </source>
</evidence>
<dbReference type="PROSITE" id="PS51257">
    <property type="entry name" value="PROKAR_LIPOPROTEIN"/>
    <property type="match status" value="1"/>
</dbReference>
<protein>
    <submittedName>
        <fullName evidence="12">Serine protease</fullName>
        <ecNumber evidence="12">3.4.21.-</ecNumber>
    </submittedName>
</protein>
<keyword evidence="4 9" id="KW-0645">Protease</keyword>
<dbReference type="PROSITE" id="PS51892">
    <property type="entry name" value="SUBTILASE"/>
    <property type="match status" value="1"/>
</dbReference>
<dbReference type="FunFam" id="3.40.50.200:FF:000022">
    <property type="entry name" value="Extracellular protease"/>
    <property type="match status" value="1"/>
</dbReference>
<dbReference type="InterPro" id="IPR050131">
    <property type="entry name" value="Peptidase_S8_subtilisin-like"/>
</dbReference>
<evidence type="ECO:0000256" key="2">
    <source>
        <dbReference type="ARBA" id="ARBA00011073"/>
    </source>
</evidence>
<proteinExistence type="inferred from homology"/>
<dbReference type="SUPFAM" id="SSF52743">
    <property type="entry name" value="Subtilisin-like"/>
    <property type="match status" value="1"/>
</dbReference>
<gene>
    <name evidence="12" type="ORF">M2412_002094</name>
</gene>
<evidence type="ECO:0000256" key="7">
    <source>
        <dbReference type="ARBA" id="ARBA00022825"/>
    </source>
</evidence>
<dbReference type="Gene3D" id="3.40.50.200">
    <property type="entry name" value="Peptidase S8/S53 domain"/>
    <property type="match status" value="1"/>
</dbReference>
<dbReference type="InterPro" id="IPR015500">
    <property type="entry name" value="Peptidase_S8_subtilisin-rel"/>
</dbReference>
<feature type="active site" description="Charge relay system" evidence="9">
    <location>
        <position position="233"/>
    </location>
</feature>
<sequence>MTLRRTVLSLLIAGACAPAFAGTVDLRGLDDATLSPRFVVAYKAGAAERIQPAARQRSLDAAATRARPQLGARIAALKVTSLRATFDARHVVRASQRLDRAQAEALMRAIAVDPNVASVKVDRLMHASALPNDPLLASHQSWHYGTGAGGARVTTAWDAGATGAGVVVAVIDTGATHHADLEPNLLPGYDFISDAFISHRATDERVPGGWDIGDYSAANECAAGQPASNSSWHGSHVSGSIAEATNNSLGGAGIAYNAKVVPVRVLGRCGGYTSDINDAIVWAAGGHIEGVPDNANPAEVINMSLGGAHDCDSDTQAAIDKAVSLGTVVVVAAGNDNAPVVGHAPASCASVVTVGATGFSGQRASYSNYGPGVDLAAPGGAGTEGSPNGYIWSTVNAGTTVPTTDSYGGYTGTSMATPHVVGVVALMQSVAPKPLTPAQVEGLLKATARPFPVKQTQVNGAGLLDAAAAVERARVFGQPIDGIPTSPGTTMLLPPMTAGQRELYVIDVAPGKTRIDITTYGGRGEMQLLLGYEADPLPNQNAGASARPGVNQAITVVSPAQGHYYLAVTATQDTSGARLLVKVN</sequence>
<dbReference type="Proteomes" id="UP001320691">
    <property type="component" value="Unassembled WGS sequence"/>
</dbReference>
<feature type="domain" description="Peptidase S8/S53" evidence="11">
    <location>
        <begin position="163"/>
        <end position="454"/>
    </location>
</feature>
<feature type="active site" description="Charge relay system" evidence="9">
    <location>
        <position position="414"/>
    </location>
</feature>
<evidence type="ECO:0000256" key="8">
    <source>
        <dbReference type="ARBA" id="ARBA00023145"/>
    </source>
</evidence>
<evidence type="ECO:0000313" key="12">
    <source>
        <dbReference type="EMBL" id="MCS4280101.1"/>
    </source>
</evidence>
<keyword evidence="6 9" id="KW-0378">Hydrolase</keyword>
<dbReference type="Pfam" id="PF00082">
    <property type="entry name" value="Peptidase_S8"/>
    <property type="match status" value="1"/>
</dbReference>
<evidence type="ECO:0000256" key="10">
    <source>
        <dbReference type="SAM" id="SignalP"/>
    </source>
</evidence>
<dbReference type="InterPro" id="IPR036852">
    <property type="entry name" value="Peptidase_S8/S53_dom_sf"/>
</dbReference>
<dbReference type="PANTHER" id="PTHR43806:SF11">
    <property type="entry name" value="CEREVISIN-RELATED"/>
    <property type="match status" value="1"/>
</dbReference>
<dbReference type="GO" id="GO:0004252">
    <property type="term" value="F:serine-type endopeptidase activity"/>
    <property type="evidence" value="ECO:0007669"/>
    <property type="project" value="UniProtKB-UniRule"/>
</dbReference>
<dbReference type="GO" id="GO:0005576">
    <property type="term" value="C:extracellular region"/>
    <property type="evidence" value="ECO:0007669"/>
    <property type="project" value="UniProtKB-SubCell"/>
</dbReference>
<accession>A0AAW5PK25</accession>
<dbReference type="PRINTS" id="PR00723">
    <property type="entry name" value="SUBTILISIN"/>
</dbReference>
<keyword evidence="8" id="KW-0865">Zymogen</keyword>
<keyword evidence="5 10" id="KW-0732">Signal</keyword>
<keyword evidence="3" id="KW-0964">Secreted</keyword>
<evidence type="ECO:0000256" key="9">
    <source>
        <dbReference type="PROSITE-ProRule" id="PRU01240"/>
    </source>
</evidence>
<evidence type="ECO:0000256" key="5">
    <source>
        <dbReference type="ARBA" id="ARBA00022729"/>
    </source>
</evidence>
<evidence type="ECO:0000256" key="6">
    <source>
        <dbReference type="ARBA" id="ARBA00022801"/>
    </source>
</evidence>
<keyword evidence="7 9" id="KW-0720">Serine protease</keyword>
<dbReference type="PROSITE" id="PS00138">
    <property type="entry name" value="SUBTILASE_SER"/>
    <property type="match status" value="1"/>
</dbReference>
<dbReference type="InterPro" id="IPR023828">
    <property type="entry name" value="Peptidase_S8_Ser-AS"/>
</dbReference>
<feature type="signal peptide" evidence="10">
    <location>
        <begin position="1"/>
        <end position="21"/>
    </location>
</feature>
<comment type="caution">
    <text evidence="12">The sequence shown here is derived from an EMBL/GenBank/DDBJ whole genome shotgun (WGS) entry which is preliminary data.</text>
</comment>
<evidence type="ECO:0000256" key="4">
    <source>
        <dbReference type="ARBA" id="ARBA00022670"/>
    </source>
</evidence>
<dbReference type="InterPro" id="IPR000209">
    <property type="entry name" value="Peptidase_S8/S53_dom"/>
</dbReference>
<dbReference type="CDD" id="cd07496">
    <property type="entry name" value="Peptidases_S8_13"/>
    <property type="match status" value="1"/>
</dbReference>
<dbReference type="InterPro" id="IPR034176">
    <property type="entry name" value="Peptidases_S8_13"/>
</dbReference>
<evidence type="ECO:0000259" key="11">
    <source>
        <dbReference type="Pfam" id="PF00082"/>
    </source>
</evidence>
<evidence type="ECO:0000313" key="13">
    <source>
        <dbReference type="Proteomes" id="UP001320691"/>
    </source>
</evidence>
<dbReference type="EC" id="3.4.21.-" evidence="12"/>
<comment type="subcellular location">
    <subcellularLocation>
        <location evidence="1">Secreted</location>
    </subcellularLocation>
</comment>
<reference evidence="12" key="1">
    <citation type="submission" date="2022-08" db="EMBL/GenBank/DDBJ databases">
        <title>Genomic analyses of the natural microbiome of Caenorhabditis elegans.</title>
        <authorList>
            <person name="Samuel B."/>
        </authorList>
    </citation>
    <scope>NUCLEOTIDE SEQUENCE</scope>
    <source>
        <strain evidence="12">BIGb0277</strain>
    </source>
</reference>
<organism evidence="12 13">
    <name type="scientific">Stenotrophomonas rhizophila</name>
    <dbReference type="NCBI Taxonomy" id="216778"/>
    <lineage>
        <taxon>Bacteria</taxon>
        <taxon>Pseudomonadati</taxon>
        <taxon>Pseudomonadota</taxon>
        <taxon>Gammaproteobacteria</taxon>
        <taxon>Lysobacterales</taxon>
        <taxon>Lysobacteraceae</taxon>
        <taxon>Stenotrophomonas</taxon>
    </lineage>
</organism>
<dbReference type="GO" id="GO:0006508">
    <property type="term" value="P:proteolysis"/>
    <property type="evidence" value="ECO:0007669"/>
    <property type="project" value="UniProtKB-KW"/>
</dbReference>
<dbReference type="RefSeq" id="WP_259260811.1">
    <property type="nucleotide sequence ID" value="NZ_JANUEK010000005.1"/>
</dbReference>
<name>A0AAW5PK25_9GAMM</name>
<feature type="chain" id="PRO_5044003364" evidence="10">
    <location>
        <begin position="22"/>
        <end position="584"/>
    </location>
</feature>
<evidence type="ECO:0000256" key="3">
    <source>
        <dbReference type="ARBA" id="ARBA00022525"/>
    </source>
</evidence>
<dbReference type="PANTHER" id="PTHR43806">
    <property type="entry name" value="PEPTIDASE S8"/>
    <property type="match status" value="1"/>
</dbReference>